<evidence type="ECO:0000313" key="2">
    <source>
        <dbReference type="Proteomes" id="UP000070414"/>
    </source>
</evidence>
<comment type="caution">
    <text evidence="1">The sequence shown here is derived from an EMBL/GenBank/DDBJ whole genome shotgun (WGS) entry which is preliminary data.</text>
</comment>
<protein>
    <submittedName>
        <fullName evidence="1">Uncharacterized protein</fullName>
    </submittedName>
</protein>
<accession>A0A133US07</accession>
<dbReference type="AlphaFoldDB" id="A0A133US07"/>
<evidence type="ECO:0000313" key="1">
    <source>
        <dbReference type="EMBL" id="KXA96917.1"/>
    </source>
</evidence>
<keyword evidence="2" id="KW-1185">Reference proteome</keyword>
<gene>
    <name evidence="1" type="ORF">AKJ38_02300</name>
</gene>
<proteinExistence type="predicted"/>
<sequence length="213" mass="22556">GGQVAGFLAEHPTAVKGITAGVIGGYEAGKAAYKYKVLEEPLSEVVGEAAVNIGRMAGFASTVGKGYRAGRKGVRSVKDFLETPKAQKFLKDTGFRQLAKEEAGTAPRQQARTYGGYGSEQALKEAAAQGDVRAQEILRNMIESGELTIEITDVITPTSGEVSEAGALALKRFQETTKIGLALGPKAVPTIYEMIGQPLKQVSKEEVEEALKP</sequence>
<name>A0A133US07_9EURY</name>
<dbReference type="EMBL" id="LHXS01000035">
    <property type="protein sequence ID" value="KXA96917.1"/>
    <property type="molecule type" value="Genomic_DNA"/>
</dbReference>
<organism evidence="1 2">
    <name type="scientific">candidate division MSBL1 archaeon SCGC-AAA259I14</name>
    <dbReference type="NCBI Taxonomy" id="1698268"/>
    <lineage>
        <taxon>Archaea</taxon>
        <taxon>Methanobacteriati</taxon>
        <taxon>Methanobacteriota</taxon>
        <taxon>candidate division MSBL1</taxon>
    </lineage>
</organism>
<feature type="non-terminal residue" evidence="1">
    <location>
        <position position="1"/>
    </location>
</feature>
<reference evidence="1 2" key="1">
    <citation type="journal article" date="2016" name="Sci. Rep.">
        <title>Metabolic traits of an uncultured archaeal lineage -MSBL1- from brine pools of the Red Sea.</title>
        <authorList>
            <person name="Mwirichia R."/>
            <person name="Alam I."/>
            <person name="Rashid M."/>
            <person name="Vinu M."/>
            <person name="Ba-Alawi W."/>
            <person name="Anthony Kamau A."/>
            <person name="Kamanda Ngugi D."/>
            <person name="Goker M."/>
            <person name="Klenk H.P."/>
            <person name="Bajic V."/>
            <person name="Stingl U."/>
        </authorList>
    </citation>
    <scope>NUCLEOTIDE SEQUENCE [LARGE SCALE GENOMIC DNA]</scope>
    <source>
        <strain evidence="1">SCGC-AAA259I14</strain>
    </source>
</reference>
<dbReference type="Proteomes" id="UP000070414">
    <property type="component" value="Unassembled WGS sequence"/>
</dbReference>